<evidence type="ECO:0000256" key="2">
    <source>
        <dbReference type="ARBA" id="ARBA00010566"/>
    </source>
</evidence>
<dbReference type="GO" id="GO:0036440">
    <property type="term" value="F:citrate synthase activity"/>
    <property type="evidence" value="ECO:0007669"/>
    <property type="project" value="UniProtKB-EC"/>
</dbReference>
<dbReference type="PANTHER" id="PTHR11739">
    <property type="entry name" value="CITRATE SYNTHASE"/>
    <property type="match status" value="1"/>
</dbReference>
<dbReference type="KEGG" id="llu:AKJ09_09654"/>
<dbReference type="GO" id="GO:0005975">
    <property type="term" value="P:carbohydrate metabolic process"/>
    <property type="evidence" value="ECO:0007669"/>
    <property type="project" value="TreeGrafter"/>
</dbReference>
<keyword evidence="3 5" id="KW-0808">Transferase</keyword>
<organism evidence="7 8">
    <name type="scientific">Labilithrix luteola</name>
    <dbReference type="NCBI Taxonomy" id="1391654"/>
    <lineage>
        <taxon>Bacteria</taxon>
        <taxon>Pseudomonadati</taxon>
        <taxon>Myxococcota</taxon>
        <taxon>Polyangia</taxon>
        <taxon>Polyangiales</taxon>
        <taxon>Labilitrichaceae</taxon>
        <taxon>Labilithrix</taxon>
    </lineage>
</organism>
<feature type="active site" evidence="6">
    <location>
        <position position="257"/>
    </location>
</feature>
<dbReference type="Proteomes" id="UP000064967">
    <property type="component" value="Chromosome"/>
</dbReference>
<dbReference type="GO" id="GO:0006099">
    <property type="term" value="P:tricarboxylic acid cycle"/>
    <property type="evidence" value="ECO:0007669"/>
    <property type="project" value="UniProtKB-UniPathway"/>
</dbReference>
<dbReference type="InterPro" id="IPR002020">
    <property type="entry name" value="Citrate_synthase"/>
</dbReference>
<dbReference type="PIRSF" id="PIRSF001369">
    <property type="entry name" value="Citrate_synth"/>
    <property type="match status" value="1"/>
</dbReference>
<dbReference type="InterPro" id="IPR016143">
    <property type="entry name" value="Citrate_synth-like_sm_a-sub"/>
</dbReference>
<dbReference type="AlphaFoldDB" id="A0A0K1QB26"/>
<feature type="active site" evidence="6">
    <location>
        <position position="319"/>
    </location>
</feature>
<dbReference type="PATRIC" id="fig|1391654.3.peg.9777"/>
<dbReference type="Gene3D" id="1.10.580.10">
    <property type="entry name" value="Citrate Synthase, domain 1"/>
    <property type="match status" value="1"/>
</dbReference>
<evidence type="ECO:0000313" key="7">
    <source>
        <dbReference type="EMBL" id="AKV02991.1"/>
    </source>
</evidence>
<gene>
    <name evidence="7" type="ORF">AKJ09_09654</name>
</gene>
<evidence type="ECO:0000256" key="4">
    <source>
        <dbReference type="ARBA" id="ARBA00049288"/>
    </source>
</evidence>
<dbReference type="UniPathway" id="UPA00223">
    <property type="reaction ID" value="UER00717"/>
</dbReference>
<dbReference type="PANTHER" id="PTHR11739:SF23">
    <property type="entry name" value="CITRATE SYNTHASE 2-RELATED"/>
    <property type="match status" value="1"/>
</dbReference>
<protein>
    <recommendedName>
        <fullName evidence="5">Citrate synthase</fullName>
    </recommendedName>
</protein>
<dbReference type="InterPro" id="IPR024176">
    <property type="entry name" value="Citrate_synthase_bac-typ"/>
</dbReference>
<dbReference type="OrthoDB" id="9800864at2"/>
<comment type="similarity">
    <text evidence="2 5">Belongs to the citrate synthase family.</text>
</comment>
<reference evidence="7 8" key="1">
    <citation type="submission" date="2015-08" db="EMBL/GenBank/DDBJ databases">
        <authorList>
            <person name="Babu N.S."/>
            <person name="Beckwith C.J."/>
            <person name="Beseler K.G."/>
            <person name="Brison A."/>
            <person name="Carone J.V."/>
            <person name="Caskin T.P."/>
            <person name="Diamond M."/>
            <person name="Durham M.E."/>
            <person name="Foxe J.M."/>
            <person name="Go M."/>
            <person name="Henderson B.A."/>
            <person name="Jones I.B."/>
            <person name="McGettigan J.A."/>
            <person name="Micheletti S.J."/>
            <person name="Nasrallah M.E."/>
            <person name="Ortiz D."/>
            <person name="Piller C.R."/>
            <person name="Privatt S.R."/>
            <person name="Schneider S.L."/>
            <person name="Sharp S."/>
            <person name="Smith T.C."/>
            <person name="Stanton J.D."/>
            <person name="Ullery H.E."/>
            <person name="Wilson R.J."/>
            <person name="Serrano M.G."/>
            <person name="Buck G."/>
            <person name="Lee V."/>
            <person name="Wang Y."/>
            <person name="Carvalho R."/>
            <person name="Voegtly L."/>
            <person name="Shi R."/>
            <person name="Duckworth R."/>
            <person name="Johnson A."/>
            <person name="Loviza R."/>
            <person name="Walstead R."/>
            <person name="Shah Z."/>
            <person name="Kiflezghi M."/>
            <person name="Wade K."/>
            <person name="Ball S.L."/>
            <person name="Bradley K.W."/>
            <person name="Asai D.J."/>
            <person name="Bowman C.A."/>
            <person name="Russell D.A."/>
            <person name="Pope W.H."/>
            <person name="Jacobs-Sera D."/>
            <person name="Hendrix R.W."/>
            <person name="Hatfull G.F."/>
        </authorList>
    </citation>
    <scope>NUCLEOTIDE SEQUENCE [LARGE SCALE GENOMIC DNA]</scope>
    <source>
        <strain evidence="7 8">DSM 27648</strain>
    </source>
</reference>
<evidence type="ECO:0000256" key="3">
    <source>
        <dbReference type="ARBA" id="ARBA00022679"/>
    </source>
</evidence>
<comment type="catalytic activity">
    <reaction evidence="4">
        <text>oxaloacetate + acetyl-CoA + H2O = citrate + CoA + H(+)</text>
        <dbReference type="Rhea" id="RHEA:16845"/>
        <dbReference type="ChEBI" id="CHEBI:15377"/>
        <dbReference type="ChEBI" id="CHEBI:15378"/>
        <dbReference type="ChEBI" id="CHEBI:16452"/>
        <dbReference type="ChEBI" id="CHEBI:16947"/>
        <dbReference type="ChEBI" id="CHEBI:57287"/>
        <dbReference type="ChEBI" id="CHEBI:57288"/>
        <dbReference type="EC" id="2.3.3.16"/>
    </reaction>
</comment>
<dbReference type="Gene3D" id="1.10.230.10">
    <property type="entry name" value="Cytochrome P450-Terp, domain 2"/>
    <property type="match status" value="1"/>
</dbReference>
<accession>A0A0K1QB26</accession>
<comment type="pathway">
    <text evidence="1">Carbohydrate metabolism; tricarboxylic acid cycle; isocitrate from oxaloacetate: step 1/2.</text>
</comment>
<dbReference type="STRING" id="1391654.AKJ09_09654"/>
<keyword evidence="8" id="KW-1185">Reference proteome</keyword>
<name>A0A0K1QB26_9BACT</name>
<dbReference type="InterPro" id="IPR016142">
    <property type="entry name" value="Citrate_synth-like_lrg_a-sub"/>
</dbReference>
<sequence>MATATPSLPRIEASGLEDVVAATTRLSDVDGDNGRLVLAGSPVEDVAGTLSFEQAIGLLWHGSIPTPSEATRIREALGEAREAAYERIPELGDALALPDAMDALRAAMGHLAVRANEDPFTEALRITAATAVFAAAWARSPAPLRPDPRLGHAADYLRMVTGHPAAPPAVAALDAYLVTVVDHGMNASTFAARVVASTASDTVSAVVAAIGALKGRLHGGAPGPVLDMLDAIGEPAAAHAWMTSALARGERIMGMGHRVYRVRDPRAFVLERAVARLEAAEGSASSAGRRLHLARAVENEAVAVLTARHPDRPLKANVEFYTAILLEAIGLPRTLFTPTFAASRVFGWCAHVNEQRAVGRLIRPKSRYVDAPPRV</sequence>
<dbReference type="Pfam" id="PF00285">
    <property type="entry name" value="Citrate_synt"/>
    <property type="match status" value="1"/>
</dbReference>
<dbReference type="SUPFAM" id="SSF48256">
    <property type="entry name" value="Citrate synthase"/>
    <property type="match status" value="1"/>
</dbReference>
<proteinExistence type="inferred from homology"/>
<dbReference type="PRINTS" id="PR00143">
    <property type="entry name" value="CITRTSNTHASE"/>
</dbReference>
<dbReference type="GO" id="GO:0005829">
    <property type="term" value="C:cytosol"/>
    <property type="evidence" value="ECO:0007669"/>
    <property type="project" value="TreeGrafter"/>
</dbReference>
<dbReference type="InterPro" id="IPR036969">
    <property type="entry name" value="Citrate_synthase_sf"/>
</dbReference>
<evidence type="ECO:0000256" key="1">
    <source>
        <dbReference type="ARBA" id="ARBA00004751"/>
    </source>
</evidence>
<evidence type="ECO:0000313" key="8">
    <source>
        <dbReference type="Proteomes" id="UP000064967"/>
    </source>
</evidence>
<dbReference type="RefSeq" id="WP_146653830.1">
    <property type="nucleotide sequence ID" value="NZ_CP012333.1"/>
</dbReference>
<dbReference type="EMBL" id="CP012333">
    <property type="protein sequence ID" value="AKV02991.1"/>
    <property type="molecule type" value="Genomic_DNA"/>
</dbReference>
<evidence type="ECO:0000256" key="5">
    <source>
        <dbReference type="PIRNR" id="PIRNR001369"/>
    </source>
</evidence>
<evidence type="ECO:0000256" key="6">
    <source>
        <dbReference type="PIRSR" id="PIRSR001369-1"/>
    </source>
</evidence>
<dbReference type="NCBIfam" id="NF009005">
    <property type="entry name" value="PRK12350.1"/>
    <property type="match status" value="1"/>
</dbReference>